<evidence type="ECO:0000313" key="3">
    <source>
        <dbReference type="Proteomes" id="UP000032735"/>
    </source>
</evidence>
<protein>
    <submittedName>
        <fullName evidence="2">Uncharacterized protein</fullName>
    </submittedName>
</protein>
<sequence length="49" mass="5394">MKRVAIKNKFLDEVAILLLFANLNAYSSSALAAEQRDTEGREAVIEGRA</sequence>
<dbReference type="RefSeq" id="WP_157879445.1">
    <property type="nucleotide sequence ID" value="NZ_FO704551.1"/>
</dbReference>
<dbReference type="STRING" id="1354304.XPG1_1139"/>
<evidence type="ECO:0000313" key="2">
    <source>
        <dbReference type="EMBL" id="CDG20794.1"/>
    </source>
</evidence>
<dbReference type="Proteomes" id="UP000032735">
    <property type="component" value="Chromosome"/>
</dbReference>
<keyword evidence="1" id="KW-0732">Signal</keyword>
<proteinExistence type="predicted"/>
<dbReference type="HOGENOM" id="CLU_3142395_0_0_6"/>
<keyword evidence="3" id="KW-1185">Reference proteome</keyword>
<feature type="chain" id="PRO_5001654772" evidence="1">
    <location>
        <begin position="33"/>
        <end position="49"/>
    </location>
</feature>
<evidence type="ECO:0000256" key="1">
    <source>
        <dbReference type="SAM" id="SignalP"/>
    </source>
</evidence>
<name>A0A068R197_9GAMM</name>
<reference evidence="2 3" key="1">
    <citation type="submission" date="2013-07" db="EMBL/GenBank/DDBJ databases">
        <authorList>
            <person name="Genoscope - CEA"/>
        </authorList>
    </citation>
    <scope>NUCLEOTIDE SEQUENCE [LARGE SCALE GENOMIC DNA]</scope>
    <source>
        <strain evidence="2 3">G6</strain>
    </source>
</reference>
<feature type="signal peptide" evidence="1">
    <location>
        <begin position="1"/>
        <end position="32"/>
    </location>
</feature>
<dbReference type="AlphaFoldDB" id="A0A068R197"/>
<dbReference type="EMBL" id="FO704551">
    <property type="protein sequence ID" value="CDG20794.1"/>
    <property type="molecule type" value="Genomic_DNA"/>
</dbReference>
<organism evidence="2 3">
    <name type="scientific">Xenorhabdus poinarii G6</name>
    <dbReference type="NCBI Taxonomy" id="1354304"/>
    <lineage>
        <taxon>Bacteria</taxon>
        <taxon>Pseudomonadati</taxon>
        <taxon>Pseudomonadota</taxon>
        <taxon>Gammaproteobacteria</taxon>
        <taxon>Enterobacterales</taxon>
        <taxon>Morganellaceae</taxon>
        <taxon>Xenorhabdus</taxon>
    </lineage>
</organism>
<gene>
    <name evidence="2" type="ORF">XPG1_1139</name>
</gene>
<accession>A0A068R197</accession>
<dbReference type="KEGG" id="xpo:XPG1_1139"/>